<dbReference type="PROSITE" id="PS50931">
    <property type="entry name" value="HTH_LYSR"/>
    <property type="match status" value="1"/>
</dbReference>
<evidence type="ECO:0000256" key="4">
    <source>
        <dbReference type="ARBA" id="ARBA00023163"/>
    </source>
</evidence>
<dbReference type="InterPro" id="IPR005119">
    <property type="entry name" value="LysR_subst-bd"/>
</dbReference>
<sequence length="299" mass="31873">MRPSLAQLEAFFWTVELGSAQRAARHLNIAQPTISLRLKELSDFLGIALLERAGRGVRATPEGRALLPRIATVMAELRGIVGHDPMKQIVGPIRVGLAEGFAVTCLPPLLAALLNDHPGLQPEWAVSTSTTLEAQLLRDALDVAVLLNPIGDERLTLAALGAQPTAWAAPSAWGLRGPLAPQDLWSLPIISNPPPSAMHRQITGWFAAAGLTPSRLSVCSSVAVIAELVAEGIGMSLLPERMVARQIADGSIQLVPTVPPVDDGRLFVAVRSGNEDVKIQAVTAIIRKIVLQIGYLRGR</sequence>
<reference evidence="6 7" key="1">
    <citation type="submission" date="2023-07" db="EMBL/GenBank/DDBJ databases">
        <title>Genomic Encyclopedia of Type Strains, Phase IV (KMG-IV): sequencing the most valuable type-strain genomes for metagenomic binning, comparative biology and taxonomic classification.</title>
        <authorList>
            <person name="Goeker M."/>
        </authorList>
    </citation>
    <scope>NUCLEOTIDE SEQUENCE [LARGE SCALE GENOMIC DNA]</scope>
    <source>
        <strain evidence="6 7">DSM 19619</strain>
    </source>
</reference>
<dbReference type="CDD" id="cd05466">
    <property type="entry name" value="PBP2_LTTR_substrate"/>
    <property type="match status" value="1"/>
</dbReference>
<protein>
    <submittedName>
        <fullName evidence="6">DNA-binding transcriptional LysR family regulator</fullName>
    </submittedName>
</protein>
<evidence type="ECO:0000259" key="5">
    <source>
        <dbReference type="PROSITE" id="PS50931"/>
    </source>
</evidence>
<dbReference type="Gene3D" id="3.40.190.290">
    <property type="match status" value="1"/>
</dbReference>
<feature type="domain" description="HTH lysR-type" evidence="5">
    <location>
        <begin position="3"/>
        <end position="60"/>
    </location>
</feature>
<evidence type="ECO:0000313" key="7">
    <source>
        <dbReference type="Proteomes" id="UP001242480"/>
    </source>
</evidence>
<dbReference type="RefSeq" id="WP_307271529.1">
    <property type="nucleotide sequence ID" value="NZ_JAUSVX010000003.1"/>
</dbReference>
<dbReference type="InterPro" id="IPR000847">
    <property type="entry name" value="LysR_HTH_N"/>
</dbReference>
<keyword evidence="7" id="KW-1185">Reference proteome</keyword>
<dbReference type="SUPFAM" id="SSF46785">
    <property type="entry name" value="Winged helix' DNA-binding domain"/>
    <property type="match status" value="1"/>
</dbReference>
<dbReference type="Pfam" id="PF03466">
    <property type="entry name" value="LysR_substrate"/>
    <property type="match status" value="1"/>
</dbReference>
<name>A0ABU0J6K2_9HYPH</name>
<dbReference type="InterPro" id="IPR036388">
    <property type="entry name" value="WH-like_DNA-bd_sf"/>
</dbReference>
<evidence type="ECO:0000256" key="1">
    <source>
        <dbReference type="ARBA" id="ARBA00009437"/>
    </source>
</evidence>
<accession>A0ABU0J6K2</accession>
<dbReference type="Proteomes" id="UP001242480">
    <property type="component" value="Unassembled WGS sequence"/>
</dbReference>
<evidence type="ECO:0000313" key="6">
    <source>
        <dbReference type="EMBL" id="MDQ0469186.1"/>
    </source>
</evidence>
<evidence type="ECO:0000256" key="2">
    <source>
        <dbReference type="ARBA" id="ARBA00023015"/>
    </source>
</evidence>
<dbReference type="PANTHER" id="PTHR30126">
    <property type="entry name" value="HTH-TYPE TRANSCRIPTIONAL REGULATOR"/>
    <property type="match status" value="1"/>
</dbReference>
<keyword evidence="2" id="KW-0805">Transcription regulation</keyword>
<evidence type="ECO:0000256" key="3">
    <source>
        <dbReference type="ARBA" id="ARBA00023125"/>
    </source>
</evidence>
<keyword evidence="3 6" id="KW-0238">DNA-binding</keyword>
<gene>
    <name evidence="6" type="ORF">QO011_002197</name>
</gene>
<dbReference type="PANTHER" id="PTHR30126:SF77">
    <property type="entry name" value="TRANSCRIPTIONAL REGULATORY PROTEIN"/>
    <property type="match status" value="1"/>
</dbReference>
<proteinExistence type="inferred from homology"/>
<dbReference type="Gene3D" id="1.10.10.10">
    <property type="entry name" value="Winged helix-like DNA-binding domain superfamily/Winged helix DNA-binding domain"/>
    <property type="match status" value="1"/>
</dbReference>
<dbReference type="Pfam" id="PF00126">
    <property type="entry name" value="HTH_1"/>
    <property type="match status" value="1"/>
</dbReference>
<comment type="similarity">
    <text evidence="1">Belongs to the LysR transcriptional regulatory family.</text>
</comment>
<dbReference type="SUPFAM" id="SSF53850">
    <property type="entry name" value="Periplasmic binding protein-like II"/>
    <property type="match status" value="1"/>
</dbReference>
<dbReference type="EMBL" id="JAUSVX010000003">
    <property type="protein sequence ID" value="MDQ0469186.1"/>
    <property type="molecule type" value="Genomic_DNA"/>
</dbReference>
<comment type="caution">
    <text evidence="6">The sequence shown here is derived from an EMBL/GenBank/DDBJ whole genome shotgun (WGS) entry which is preliminary data.</text>
</comment>
<dbReference type="PRINTS" id="PR00039">
    <property type="entry name" value="HTHLYSR"/>
</dbReference>
<dbReference type="GO" id="GO:0003677">
    <property type="term" value="F:DNA binding"/>
    <property type="evidence" value="ECO:0007669"/>
    <property type="project" value="UniProtKB-KW"/>
</dbReference>
<dbReference type="InterPro" id="IPR036390">
    <property type="entry name" value="WH_DNA-bd_sf"/>
</dbReference>
<organism evidence="6 7">
    <name type="scientific">Labrys wisconsinensis</name>
    <dbReference type="NCBI Taxonomy" id="425677"/>
    <lineage>
        <taxon>Bacteria</taxon>
        <taxon>Pseudomonadati</taxon>
        <taxon>Pseudomonadota</taxon>
        <taxon>Alphaproteobacteria</taxon>
        <taxon>Hyphomicrobiales</taxon>
        <taxon>Xanthobacteraceae</taxon>
        <taxon>Labrys</taxon>
    </lineage>
</organism>
<keyword evidence="4" id="KW-0804">Transcription</keyword>